<keyword evidence="4" id="KW-0503">Monooxygenase</keyword>
<dbReference type="PANTHER" id="PTHR42847:SF4">
    <property type="entry name" value="ALKANESULFONATE MONOOXYGENASE-RELATED"/>
    <property type="match status" value="1"/>
</dbReference>
<evidence type="ECO:0000313" key="7">
    <source>
        <dbReference type="Proteomes" id="UP000230971"/>
    </source>
</evidence>
<sequence length="226" mass="24247">MKYTLEYPSELPDAVDDVVSGGRLIAGVGAGYLRSEFSALGVDFDRRAELLDEALGALRSIWTDPETPVRGRGFEAVGPVWLQPPAQRPHPPIWIGGNSKVALRRVVDYGSGWMPLIAPAGMASVIRTAAIQDAEQFGAALDELRARLADAGRDPMSVDVQVVCPHTDIDDEASLRHALDVLDELASYGATWAVVHVDGSSPRAALDFITFFGEAVVRTSRRAGPA</sequence>
<dbReference type="PANTHER" id="PTHR42847">
    <property type="entry name" value="ALKANESULFONATE MONOOXYGENASE"/>
    <property type="match status" value="1"/>
</dbReference>
<dbReference type="GO" id="GO:0008726">
    <property type="term" value="F:alkanesulfonate monooxygenase activity"/>
    <property type="evidence" value="ECO:0007669"/>
    <property type="project" value="TreeGrafter"/>
</dbReference>
<evidence type="ECO:0000256" key="2">
    <source>
        <dbReference type="ARBA" id="ARBA00022643"/>
    </source>
</evidence>
<name>A0A2G5PM11_MYCCE</name>
<keyword evidence="1" id="KW-0285">Flavoprotein</keyword>
<evidence type="ECO:0000313" key="6">
    <source>
        <dbReference type="EMBL" id="PIB79342.1"/>
    </source>
</evidence>
<keyword evidence="3" id="KW-0560">Oxidoreductase</keyword>
<dbReference type="GO" id="GO:0046306">
    <property type="term" value="P:alkanesulfonate catabolic process"/>
    <property type="evidence" value="ECO:0007669"/>
    <property type="project" value="TreeGrafter"/>
</dbReference>
<reference evidence="6 7" key="1">
    <citation type="journal article" date="2017" name="Infect. Genet. Evol.">
        <title>The new phylogeny of the genus Mycobacterium: The old and the news.</title>
        <authorList>
            <person name="Tortoli E."/>
            <person name="Fedrizzi T."/>
            <person name="Meehan C.J."/>
            <person name="Trovato A."/>
            <person name="Grottola A."/>
            <person name="Giacobazzi E."/>
            <person name="Serpini G.F."/>
            <person name="Tagliazucchi S."/>
            <person name="Fabio A."/>
            <person name="Bettua C."/>
            <person name="Bertorelli R."/>
            <person name="Frascaro F."/>
            <person name="De Sanctis V."/>
            <person name="Pecorari M."/>
            <person name="Jousson O."/>
            <person name="Segata N."/>
            <person name="Cirillo D.M."/>
        </authorList>
    </citation>
    <scope>NUCLEOTIDE SEQUENCE [LARGE SCALE GENOMIC DNA]</scope>
    <source>
        <strain evidence="6 7">NCTC 12882</strain>
    </source>
</reference>
<dbReference type="OrthoDB" id="5172444at2"/>
<dbReference type="Gene3D" id="3.20.20.30">
    <property type="entry name" value="Luciferase-like domain"/>
    <property type="match status" value="1"/>
</dbReference>
<feature type="domain" description="Luciferase-like" evidence="5">
    <location>
        <begin position="17"/>
        <end position="186"/>
    </location>
</feature>
<keyword evidence="2" id="KW-0288">FMN</keyword>
<dbReference type="RefSeq" id="WP_084707088.1">
    <property type="nucleotide sequence ID" value="NZ_BBUN01000139.1"/>
</dbReference>
<organism evidence="6 7">
    <name type="scientific">Mycobacterium celatum</name>
    <dbReference type="NCBI Taxonomy" id="28045"/>
    <lineage>
        <taxon>Bacteria</taxon>
        <taxon>Bacillati</taxon>
        <taxon>Actinomycetota</taxon>
        <taxon>Actinomycetes</taxon>
        <taxon>Mycobacteriales</taxon>
        <taxon>Mycobacteriaceae</taxon>
        <taxon>Mycobacterium</taxon>
    </lineage>
</organism>
<protein>
    <submittedName>
        <fullName evidence="6">LLM class flavin-dependent oxidoreductase</fullName>
    </submittedName>
</protein>
<evidence type="ECO:0000256" key="3">
    <source>
        <dbReference type="ARBA" id="ARBA00023002"/>
    </source>
</evidence>
<gene>
    <name evidence="6" type="ORF">CQY23_08735</name>
</gene>
<dbReference type="InterPro" id="IPR050172">
    <property type="entry name" value="SsuD_RutA_monooxygenase"/>
</dbReference>
<evidence type="ECO:0000256" key="4">
    <source>
        <dbReference type="ARBA" id="ARBA00023033"/>
    </source>
</evidence>
<dbReference type="InterPro" id="IPR011251">
    <property type="entry name" value="Luciferase-like_dom"/>
</dbReference>
<comment type="caution">
    <text evidence="6">The sequence shown here is derived from an EMBL/GenBank/DDBJ whole genome shotgun (WGS) entry which is preliminary data.</text>
</comment>
<accession>A0A2G5PM11</accession>
<dbReference type="InterPro" id="IPR036661">
    <property type="entry name" value="Luciferase-like_sf"/>
</dbReference>
<evidence type="ECO:0000259" key="5">
    <source>
        <dbReference type="Pfam" id="PF00296"/>
    </source>
</evidence>
<dbReference type="Pfam" id="PF00296">
    <property type="entry name" value="Bac_luciferase"/>
    <property type="match status" value="1"/>
</dbReference>
<evidence type="ECO:0000256" key="1">
    <source>
        <dbReference type="ARBA" id="ARBA00022630"/>
    </source>
</evidence>
<dbReference type="Proteomes" id="UP000230971">
    <property type="component" value="Unassembled WGS sequence"/>
</dbReference>
<proteinExistence type="predicted"/>
<dbReference type="EMBL" id="PDKV01000008">
    <property type="protein sequence ID" value="PIB79342.1"/>
    <property type="molecule type" value="Genomic_DNA"/>
</dbReference>
<dbReference type="AlphaFoldDB" id="A0A2G5PM11"/>
<dbReference type="SUPFAM" id="SSF51679">
    <property type="entry name" value="Bacterial luciferase-like"/>
    <property type="match status" value="1"/>
</dbReference>